<name>A0A413VD17_9BACE</name>
<organism evidence="12 13">
    <name type="scientific">Bacteroides nordii</name>
    <dbReference type="NCBI Taxonomy" id="291645"/>
    <lineage>
        <taxon>Bacteria</taxon>
        <taxon>Pseudomonadati</taxon>
        <taxon>Bacteroidota</taxon>
        <taxon>Bacteroidia</taxon>
        <taxon>Bacteroidales</taxon>
        <taxon>Bacteroidaceae</taxon>
        <taxon>Bacteroides</taxon>
    </lineage>
</organism>
<keyword evidence="2 8" id="KW-0813">Transport</keyword>
<comment type="similarity">
    <text evidence="8 9">Belongs to the TonB-dependent receptor family.</text>
</comment>
<dbReference type="InterPro" id="IPR023996">
    <property type="entry name" value="TonB-dep_OMP_SusC/RagA"/>
</dbReference>
<dbReference type="RefSeq" id="WP_122202147.1">
    <property type="nucleotide sequence ID" value="NZ_CABJFV010000022.1"/>
</dbReference>
<keyword evidence="3 8" id="KW-1134">Transmembrane beta strand</keyword>
<dbReference type="SUPFAM" id="SSF56935">
    <property type="entry name" value="Porins"/>
    <property type="match status" value="1"/>
</dbReference>
<dbReference type="Proteomes" id="UP000284379">
    <property type="component" value="Unassembled WGS sequence"/>
</dbReference>
<evidence type="ECO:0000256" key="7">
    <source>
        <dbReference type="ARBA" id="ARBA00023237"/>
    </source>
</evidence>
<sequence>MKQHHTTHLRFFLLCLFSLFLFSDVVAQKPGLVPLDSLITVGYATGSIKNLSGSVEKITELQMNRDQITNPLDAIRGRVPGLTIQRGTNGQAALDAVRLRGTTSLTSGNDPLIIVDGVFGDLNMLTSIYPTDIESFTILKDASETAQYGSRGASGVIEVTTKKGISGKTRVSYNGSFGITSVYKNLSMLSANGFRQVAGERGLSILDLGNNTDFQKEIEQTGFQQNHHVAFYGGSDASSYRVSLGYVDRQGVIQNQDMRNFTSNMNMSQNILGNFIRCELGMFGSVQKNHNLFDYQKTFYSAATFNPTFPNHKNTETGSWDQITSASQITNPLAWMEVKDHDATSHISTHARLTFNLMDDLKLVMFGAYTYNIVENSQYLPTSVWAHGQAYKGTKKMESLLGNLMLSYKKNWRKHFFDVLALAELQKETYTGYYTTVTNFSSDQFGYDNLQAGAIRLWEGTNSYYEEPHLASFMGRFNYTYADRYILTVNARTDASSKFGSNHKWGFFPSVSAAWAVSEEEFMKRIPLVDNLKLRVGYGLAGNQNGIDSYTTLGLVRPNGVVPVGNSAVVTLGEMQNINPDLKWEVKHTFNAGADLGMFGNRLLLSVNYYNSKTTDMLYLYNVSVPPFTYNTLLANIGSMRNSGTEIAIGITPLKTPDMELNINANITFQRNKLLSLSGAYNGENISAPEYKSLASLDGAGFHGGYNHIVYQIVGQPLGVFYLPHSNGLVSDGDGGYTYGIADLNGGGISLEDGEDRYVAGQAVPKTLLGSNISFRYKRFDISVQINGAFGHKVYNGTSLTYMNMNIFPDYNVMEEAPRRNIKDQTATDYWLEKGDYVNFDYLTIGWNVPLAKAQKYIRSLRLAFTVNNLATISGYSGLSPMINSSTVNSTLGVDDKRGYPLARTYTVGLSINF</sequence>
<evidence type="ECO:0000256" key="5">
    <source>
        <dbReference type="ARBA" id="ARBA00023077"/>
    </source>
</evidence>
<evidence type="ECO:0000256" key="2">
    <source>
        <dbReference type="ARBA" id="ARBA00022448"/>
    </source>
</evidence>
<accession>A0A413VD17</accession>
<dbReference type="Pfam" id="PF00593">
    <property type="entry name" value="TonB_dep_Rec_b-barrel"/>
    <property type="match status" value="1"/>
</dbReference>
<dbReference type="InterPro" id="IPR000531">
    <property type="entry name" value="Beta-barrel_TonB"/>
</dbReference>
<keyword evidence="4 8" id="KW-0812">Transmembrane</keyword>
<dbReference type="PROSITE" id="PS52016">
    <property type="entry name" value="TONB_DEPENDENT_REC_3"/>
    <property type="match status" value="1"/>
</dbReference>
<dbReference type="InterPro" id="IPR037066">
    <property type="entry name" value="Plug_dom_sf"/>
</dbReference>
<dbReference type="NCBIfam" id="TIGR04056">
    <property type="entry name" value="OMP_RagA_SusC"/>
    <property type="match status" value="1"/>
</dbReference>
<evidence type="ECO:0000256" key="9">
    <source>
        <dbReference type="RuleBase" id="RU003357"/>
    </source>
</evidence>
<dbReference type="NCBIfam" id="TIGR04057">
    <property type="entry name" value="SusC_RagA_signa"/>
    <property type="match status" value="1"/>
</dbReference>
<evidence type="ECO:0000259" key="11">
    <source>
        <dbReference type="Pfam" id="PF07715"/>
    </source>
</evidence>
<dbReference type="AlphaFoldDB" id="A0A413VD17"/>
<evidence type="ECO:0000256" key="4">
    <source>
        <dbReference type="ARBA" id="ARBA00022692"/>
    </source>
</evidence>
<dbReference type="GO" id="GO:0009279">
    <property type="term" value="C:cell outer membrane"/>
    <property type="evidence" value="ECO:0007669"/>
    <property type="project" value="UniProtKB-SubCell"/>
</dbReference>
<dbReference type="InterPro" id="IPR012910">
    <property type="entry name" value="Plug_dom"/>
</dbReference>
<dbReference type="InterPro" id="IPR036942">
    <property type="entry name" value="Beta-barrel_TonB_sf"/>
</dbReference>
<evidence type="ECO:0000313" key="13">
    <source>
        <dbReference type="Proteomes" id="UP000284379"/>
    </source>
</evidence>
<proteinExistence type="inferred from homology"/>
<keyword evidence="6 8" id="KW-0472">Membrane</keyword>
<dbReference type="FunFam" id="2.40.170.20:FF:000008">
    <property type="entry name" value="TonB-linked outer membrane protein, SusC/RagA family"/>
    <property type="match status" value="1"/>
</dbReference>
<evidence type="ECO:0000256" key="6">
    <source>
        <dbReference type="ARBA" id="ARBA00023136"/>
    </source>
</evidence>
<evidence type="ECO:0000256" key="1">
    <source>
        <dbReference type="ARBA" id="ARBA00004571"/>
    </source>
</evidence>
<comment type="caution">
    <text evidence="12">The sequence shown here is derived from an EMBL/GenBank/DDBJ whole genome shotgun (WGS) entry which is preliminary data.</text>
</comment>
<evidence type="ECO:0000313" key="12">
    <source>
        <dbReference type="EMBL" id="RHB31419.1"/>
    </source>
</evidence>
<gene>
    <name evidence="12" type="ORF">DW888_17955</name>
</gene>
<feature type="domain" description="TonB-dependent receptor plug" evidence="11">
    <location>
        <begin position="49"/>
        <end position="156"/>
    </location>
</feature>
<dbReference type="EMBL" id="QSGO01000022">
    <property type="protein sequence ID" value="RHB31419.1"/>
    <property type="molecule type" value="Genomic_DNA"/>
</dbReference>
<dbReference type="Pfam" id="PF07715">
    <property type="entry name" value="Plug"/>
    <property type="match status" value="1"/>
</dbReference>
<dbReference type="Gene3D" id="2.40.170.20">
    <property type="entry name" value="TonB-dependent receptor, beta-barrel domain"/>
    <property type="match status" value="1"/>
</dbReference>
<reference evidence="12 13" key="1">
    <citation type="submission" date="2018-08" db="EMBL/GenBank/DDBJ databases">
        <title>A genome reference for cultivated species of the human gut microbiota.</title>
        <authorList>
            <person name="Zou Y."/>
            <person name="Xue W."/>
            <person name="Luo G."/>
        </authorList>
    </citation>
    <scope>NUCLEOTIDE SEQUENCE [LARGE SCALE GENOMIC DNA]</scope>
    <source>
        <strain evidence="12 13">AM40-30BH</strain>
    </source>
</reference>
<comment type="subcellular location">
    <subcellularLocation>
        <location evidence="1 8">Cell outer membrane</location>
        <topology evidence="1 8">Multi-pass membrane protein</topology>
    </subcellularLocation>
</comment>
<dbReference type="InterPro" id="IPR039426">
    <property type="entry name" value="TonB-dep_rcpt-like"/>
</dbReference>
<evidence type="ECO:0000259" key="10">
    <source>
        <dbReference type="Pfam" id="PF00593"/>
    </source>
</evidence>
<dbReference type="Gene3D" id="2.170.130.10">
    <property type="entry name" value="TonB-dependent receptor, plug domain"/>
    <property type="match status" value="1"/>
</dbReference>
<keyword evidence="5 9" id="KW-0798">TonB box</keyword>
<evidence type="ECO:0000256" key="3">
    <source>
        <dbReference type="ARBA" id="ARBA00022452"/>
    </source>
</evidence>
<keyword evidence="7 8" id="KW-0998">Cell outer membrane</keyword>
<protein>
    <submittedName>
        <fullName evidence="12">SusC/RagA family TonB-linked outer membrane protein</fullName>
    </submittedName>
</protein>
<feature type="domain" description="TonB-dependent receptor-like beta-barrel" evidence="10">
    <location>
        <begin position="303"/>
        <end position="870"/>
    </location>
</feature>
<evidence type="ECO:0000256" key="8">
    <source>
        <dbReference type="PROSITE-ProRule" id="PRU01360"/>
    </source>
</evidence>
<dbReference type="InterPro" id="IPR023997">
    <property type="entry name" value="TonB-dep_OMP_SusC/RagA_CS"/>
</dbReference>